<dbReference type="Proteomes" id="UP001589894">
    <property type="component" value="Unassembled WGS sequence"/>
</dbReference>
<dbReference type="EMBL" id="JBHLUE010000004">
    <property type="protein sequence ID" value="MFC0563803.1"/>
    <property type="molecule type" value="Genomic_DNA"/>
</dbReference>
<evidence type="ECO:0000313" key="3">
    <source>
        <dbReference type="Proteomes" id="UP001589894"/>
    </source>
</evidence>
<keyword evidence="1" id="KW-1133">Transmembrane helix</keyword>
<name>A0ABV6NSQ6_9ACTN</name>
<reference evidence="2 3" key="1">
    <citation type="submission" date="2024-09" db="EMBL/GenBank/DDBJ databases">
        <authorList>
            <person name="Sun Q."/>
            <person name="Mori K."/>
        </authorList>
    </citation>
    <scope>NUCLEOTIDE SEQUENCE [LARGE SCALE GENOMIC DNA]</scope>
    <source>
        <strain evidence="2 3">TBRC 2205</strain>
    </source>
</reference>
<gene>
    <name evidence="2" type="ORF">ACFFHU_06430</name>
</gene>
<dbReference type="InterPro" id="IPR046177">
    <property type="entry name" value="DUF6186"/>
</dbReference>
<dbReference type="Pfam" id="PF19684">
    <property type="entry name" value="DUF6186"/>
    <property type="match status" value="1"/>
</dbReference>
<evidence type="ECO:0000313" key="2">
    <source>
        <dbReference type="EMBL" id="MFC0563803.1"/>
    </source>
</evidence>
<organism evidence="2 3">
    <name type="scientific">Plantactinospora siamensis</name>
    <dbReference type="NCBI Taxonomy" id="555372"/>
    <lineage>
        <taxon>Bacteria</taxon>
        <taxon>Bacillati</taxon>
        <taxon>Actinomycetota</taxon>
        <taxon>Actinomycetes</taxon>
        <taxon>Micromonosporales</taxon>
        <taxon>Micromonosporaceae</taxon>
        <taxon>Plantactinospora</taxon>
    </lineage>
</organism>
<accession>A0ABV6NSQ6</accession>
<evidence type="ECO:0000256" key="1">
    <source>
        <dbReference type="SAM" id="Phobius"/>
    </source>
</evidence>
<dbReference type="RefSeq" id="WP_377336695.1">
    <property type="nucleotide sequence ID" value="NZ_JBHLUE010000004.1"/>
</dbReference>
<proteinExistence type="predicted"/>
<sequence>MILRCLAVAGFAVALLLFGAVEWAARREGSRIPTLGEACAYVMGYEVGSVPVGRIGLFGFWWWVGWHFFAR</sequence>
<protein>
    <submittedName>
        <fullName evidence="2">DUF6186 family protein</fullName>
    </submittedName>
</protein>
<keyword evidence="3" id="KW-1185">Reference proteome</keyword>
<feature type="transmembrane region" description="Helical" evidence="1">
    <location>
        <begin position="48"/>
        <end position="69"/>
    </location>
</feature>
<keyword evidence="1" id="KW-0812">Transmembrane</keyword>
<comment type="caution">
    <text evidence="2">The sequence shown here is derived from an EMBL/GenBank/DDBJ whole genome shotgun (WGS) entry which is preliminary data.</text>
</comment>
<keyword evidence="1" id="KW-0472">Membrane</keyword>